<dbReference type="EMBL" id="GFTR01001666">
    <property type="protein sequence ID" value="JAW14760.1"/>
    <property type="molecule type" value="Transcribed_RNA"/>
</dbReference>
<evidence type="ECO:0000313" key="2">
    <source>
        <dbReference type="EMBL" id="JAW14760.1"/>
    </source>
</evidence>
<dbReference type="AlphaFoldDB" id="A0A224Y171"/>
<keyword evidence="1" id="KW-0732">Signal</keyword>
<evidence type="ECO:0000256" key="1">
    <source>
        <dbReference type="SAM" id="SignalP"/>
    </source>
</evidence>
<feature type="chain" id="PRO_5012330074" evidence="1">
    <location>
        <begin position="27"/>
        <end position="104"/>
    </location>
</feature>
<name>A0A224Y171_9HEMI</name>
<proteinExistence type="predicted"/>
<feature type="signal peptide" evidence="1">
    <location>
        <begin position="1"/>
        <end position="26"/>
    </location>
</feature>
<sequence>MHCLFLSVPLVGVICFCLLHWRSVEGFCFLHLGSTNWLTDRKLAVCDFGWANFFSSCLSFLSHLLKGSEGVVVPRARSPTSVGNVEGIIRGLSSGKSDLLGDQE</sequence>
<protein>
    <submittedName>
        <fullName evidence="2">Putative secreted protein</fullName>
    </submittedName>
</protein>
<accession>A0A224Y171</accession>
<reference evidence="2" key="1">
    <citation type="journal article" date="2018" name="PLoS Negl. Trop. Dis.">
        <title>An insight into the salivary gland and fat body transcriptome of Panstrongylus lignarius (Hemiptera: Heteroptera), the main vector of Chagas disease in Peru.</title>
        <authorList>
            <person name="Nevoa J.C."/>
            <person name="Mendes M.T."/>
            <person name="da Silva M.V."/>
            <person name="Soares S.C."/>
            <person name="Oliveira C.J.F."/>
            <person name="Ribeiro J.M.C."/>
        </authorList>
    </citation>
    <scope>NUCLEOTIDE SEQUENCE</scope>
</reference>
<organism evidence="2">
    <name type="scientific">Panstrongylus lignarius</name>
    <dbReference type="NCBI Taxonomy" id="156445"/>
    <lineage>
        <taxon>Eukaryota</taxon>
        <taxon>Metazoa</taxon>
        <taxon>Ecdysozoa</taxon>
        <taxon>Arthropoda</taxon>
        <taxon>Hexapoda</taxon>
        <taxon>Insecta</taxon>
        <taxon>Pterygota</taxon>
        <taxon>Neoptera</taxon>
        <taxon>Paraneoptera</taxon>
        <taxon>Hemiptera</taxon>
        <taxon>Heteroptera</taxon>
        <taxon>Panheteroptera</taxon>
        <taxon>Cimicomorpha</taxon>
        <taxon>Reduviidae</taxon>
        <taxon>Triatominae</taxon>
        <taxon>Panstrongylus</taxon>
    </lineage>
</organism>